<dbReference type="InterPro" id="IPR036179">
    <property type="entry name" value="Ig-like_dom_sf"/>
</dbReference>
<keyword evidence="2" id="KW-1185">Reference proteome</keyword>
<dbReference type="AlphaFoldDB" id="A0A9X0CE77"/>
<reference evidence="1" key="1">
    <citation type="submission" date="2023-01" db="EMBL/GenBank/DDBJ databases">
        <title>Genome assembly of the deep-sea coral Lophelia pertusa.</title>
        <authorList>
            <person name="Herrera S."/>
            <person name="Cordes E."/>
        </authorList>
    </citation>
    <scope>NUCLEOTIDE SEQUENCE</scope>
    <source>
        <strain evidence="1">USNM1676648</strain>
        <tissue evidence="1">Polyp</tissue>
    </source>
</reference>
<evidence type="ECO:0000313" key="1">
    <source>
        <dbReference type="EMBL" id="KAJ7323115.1"/>
    </source>
</evidence>
<name>A0A9X0CE77_9CNID</name>
<protein>
    <submittedName>
        <fullName evidence="1">Uncharacterized protein</fullName>
    </submittedName>
</protein>
<proteinExistence type="predicted"/>
<accession>A0A9X0CE77</accession>
<dbReference type="EMBL" id="MU827817">
    <property type="protein sequence ID" value="KAJ7323115.1"/>
    <property type="molecule type" value="Genomic_DNA"/>
</dbReference>
<dbReference type="Proteomes" id="UP001163046">
    <property type="component" value="Unassembled WGS sequence"/>
</dbReference>
<gene>
    <name evidence="1" type="ORF">OS493_032401</name>
</gene>
<organism evidence="1 2">
    <name type="scientific">Desmophyllum pertusum</name>
    <dbReference type="NCBI Taxonomy" id="174260"/>
    <lineage>
        <taxon>Eukaryota</taxon>
        <taxon>Metazoa</taxon>
        <taxon>Cnidaria</taxon>
        <taxon>Anthozoa</taxon>
        <taxon>Hexacorallia</taxon>
        <taxon>Scleractinia</taxon>
        <taxon>Caryophylliina</taxon>
        <taxon>Caryophylliidae</taxon>
        <taxon>Desmophyllum</taxon>
    </lineage>
</organism>
<dbReference type="SUPFAM" id="SSF48726">
    <property type="entry name" value="Immunoglobulin"/>
    <property type="match status" value="1"/>
</dbReference>
<comment type="caution">
    <text evidence="1">The sequence shown here is derived from an EMBL/GenBank/DDBJ whole genome shotgun (WGS) entry which is preliminary data.</text>
</comment>
<dbReference type="InterPro" id="IPR013783">
    <property type="entry name" value="Ig-like_fold"/>
</dbReference>
<dbReference type="Gene3D" id="2.60.40.10">
    <property type="entry name" value="Immunoglobulins"/>
    <property type="match status" value="1"/>
</dbReference>
<dbReference type="OrthoDB" id="5987081at2759"/>
<sequence>MASNFSLFTMSFNWTAQPTNPTLAIKGQDESLTWNYSLTADELLKSQTYYNIKWTRLTQSSSDYNTIGLKGFSIDFNQISYNEPHTPRIVVDRHDPATLHINDVRREDEGTYKIEFKLQLGGNPIADHEVNLTVLGTF</sequence>
<evidence type="ECO:0000313" key="2">
    <source>
        <dbReference type="Proteomes" id="UP001163046"/>
    </source>
</evidence>